<organism evidence="1 2">
    <name type="scientific">Linnemannia exigua</name>
    <dbReference type="NCBI Taxonomy" id="604196"/>
    <lineage>
        <taxon>Eukaryota</taxon>
        <taxon>Fungi</taxon>
        <taxon>Fungi incertae sedis</taxon>
        <taxon>Mucoromycota</taxon>
        <taxon>Mortierellomycotina</taxon>
        <taxon>Mortierellomycetes</taxon>
        <taxon>Mortierellales</taxon>
        <taxon>Mortierellaceae</taxon>
        <taxon>Linnemannia</taxon>
    </lineage>
</organism>
<keyword evidence="2" id="KW-1185">Reference proteome</keyword>
<gene>
    <name evidence="1" type="ORF">BGZ95_000231</name>
</gene>
<proteinExistence type="predicted"/>
<accession>A0AAD4H3L2</accession>
<dbReference type="Proteomes" id="UP001194580">
    <property type="component" value="Unassembled WGS sequence"/>
</dbReference>
<protein>
    <submittedName>
        <fullName evidence="1">Uncharacterized protein</fullName>
    </submittedName>
</protein>
<reference evidence="1" key="1">
    <citation type="journal article" date="2020" name="Fungal Divers.">
        <title>Resolving the Mortierellaceae phylogeny through synthesis of multi-gene phylogenetics and phylogenomics.</title>
        <authorList>
            <person name="Vandepol N."/>
            <person name="Liber J."/>
            <person name="Desiro A."/>
            <person name="Na H."/>
            <person name="Kennedy M."/>
            <person name="Barry K."/>
            <person name="Grigoriev I.V."/>
            <person name="Miller A.N."/>
            <person name="O'Donnell K."/>
            <person name="Stajich J.E."/>
            <person name="Bonito G."/>
        </authorList>
    </citation>
    <scope>NUCLEOTIDE SEQUENCE</scope>
    <source>
        <strain evidence="1">NRRL 28262</strain>
    </source>
</reference>
<evidence type="ECO:0000313" key="1">
    <source>
        <dbReference type="EMBL" id="KAG0271897.1"/>
    </source>
</evidence>
<dbReference type="EMBL" id="JAAAIL010001036">
    <property type="protein sequence ID" value="KAG0271897.1"/>
    <property type="molecule type" value="Genomic_DNA"/>
</dbReference>
<sequence length="673" mass="76730">MPRSISARPAGLGPQSPLDIPEILDRTLSYVNKRTLARCAVLVSRQWLLTARRHLALDFAWSDCLERSDDLEHALTFLPRMTRLQWFAGSPREAAGTMAQEKQWAVLLRALETVDYNKAIPVTKHLAFDQYHYNKLMKHLPPNLTRRQSATTIRAMPQDLPTGKFITGLREFELCGDVEMRRFRLLLPLLSTLTRLVLRTSYGKGSETKSWNEPIRIDLILYHCPHLEDLHISSGRHEPLPSPWCPGRFMDTGYIYPTWVSFPVFPVLPLRSLVLEKGVAQQQKDLEDLLAYTPRLKTLKCIGLDLDKDHFDIDRFRLRLLALNLRLDTFTVSIPETSSMIAICPDSQERIFCGPNLNLDHMQYLQHQPNIITSLEIYCRVDFGSGSHTLLHNYLCSSPHLLHLKALHTPYSLDHMDLHGLLPYNGLLRDVHRCSPGIWQCRKLRTLHISIATPTNQFGTSTASARIAFGYIARVCPELREIKLSNSDSTAETPNLDMAILGGLCLLGRLQHLERFSSGTWKKQGALNARNLEWIVESGRTVAKANKRQKYLQPIWKELGLLDGAGNDLPFDDAAMVASQDFKSLSSLEPKTRFDWTNVDPVLREELRYLGLPVEVKAFFDALDTSTEHGEQGYGCFPVLRYLSLCSPGGIELSPEREIKRLLWDKTRQPWIK</sequence>
<comment type="caution">
    <text evidence="1">The sequence shown here is derived from an EMBL/GenBank/DDBJ whole genome shotgun (WGS) entry which is preliminary data.</text>
</comment>
<evidence type="ECO:0000313" key="2">
    <source>
        <dbReference type="Proteomes" id="UP001194580"/>
    </source>
</evidence>
<name>A0AAD4H3L2_9FUNG</name>
<dbReference type="AlphaFoldDB" id="A0AAD4H3L2"/>